<evidence type="ECO:0000256" key="2">
    <source>
        <dbReference type="ARBA" id="ARBA00012438"/>
    </source>
</evidence>
<dbReference type="InterPro" id="IPR003661">
    <property type="entry name" value="HisK_dim/P_dom"/>
</dbReference>
<gene>
    <name evidence="5" type="ORF">QO012_001228</name>
</gene>
<dbReference type="SMART" id="SM00387">
    <property type="entry name" value="HATPase_c"/>
    <property type="match status" value="1"/>
</dbReference>
<evidence type="ECO:0000259" key="4">
    <source>
        <dbReference type="PROSITE" id="PS50109"/>
    </source>
</evidence>
<organism evidence="5 6">
    <name type="scientific">Methylobacterium aerolatum</name>
    <dbReference type="NCBI Taxonomy" id="418708"/>
    <lineage>
        <taxon>Bacteria</taxon>
        <taxon>Pseudomonadati</taxon>
        <taxon>Pseudomonadota</taxon>
        <taxon>Alphaproteobacteria</taxon>
        <taxon>Hyphomicrobiales</taxon>
        <taxon>Methylobacteriaceae</taxon>
        <taxon>Methylobacterium</taxon>
    </lineage>
</organism>
<dbReference type="GO" id="GO:0016301">
    <property type="term" value="F:kinase activity"/>
    <property type="evidence" value="ECO:0007669"/>
    <property type="project" value="UniProtKB-KW"/>
</dbReference>
<proteinExistence type="predicted"/>
<evidence type="ECO:0000313" key="5">
    <source>
        <dbReference type="EMBL" id="MDQ0446737.1"/>
    </source>
</evidence>
<feature type="domain" description="Histidine kinase" evidence="4">
    <location>
        <begin position="137"/>
        <end position="356"/>
    </location>
</feature>
<name>A0ABU0HWL5_9HYPH</name>
<evidence type="ECO:0000256" key="1">
    <source>
        <dbReference type="ARBA" id="ARBA00000085"/>
    </source>
</evidence>
<dbReference type="SUPFAM" id="SSF55874">
    <property type="entry name" value="ATPase domain of HSP90 chaperone/DNA topoisomerase II/histidine kinase"/>
    <property type="match status" value="1"/>
</dbReference>
<keyword evidence="3" id="KW-0597">Phosphoprotein</keyword>
<dbReference type="PRINTS" id="PR00344">
    <property type="entry name" value="BCTRLSENSOR"/>
</dbReference>
<dbReference type="InterPro" id="IPR003594">
    <property type="entry name" value="HATPase_dom"/>
</dbReference>
<dbReference type="InterPro" id="IPR004358">
    <property type="entry name" value="Sig_transdc_His_kin-like_C"/>
</dbReference>
<comment type="caution">
    <text evidence="5">The sequence shown here is derived from an EMBL/GenBank/DDBJ whole genome shotgun (WGS) entry which is preliminary data.</text>
</comment>
<dbReference type="PANTHER" id="PTHR43065:SF42">
    <property type="entry name" value="TWO-COMPONENT SENSOR PPRA"/>
    <property type="match status" value="1"/>
</dbReference>
<dbReference type="PANTHER" id="PTHR43065">
    <property type="entry name" value="SENSOR HISTIDINE KINASE"/>
    <property type="match status" value="1"/>
</dbReference>
<keyword evidence="6" id="KW-1185">Reference proteome</keyword>
<dbReference type="SMART" id="SM00388">
    <property type="entry name" value="HisKA"/>
    <property type="match status" value="1"/>
</dbReference>
<dbReference type="EC" id="2.7.13.3" evidence="2"/>
<dbReference type="InterPro" id="IPR035965">
    <property type="entry name" value="PAS-like_dom_sf"/>
</dbReference>
<dbReference type="Gene3D" id="1.10.287.130">
    <property type="match status" value="1"/>
</dbReference>
<evidence type="ECO:0000256" key="3">
    <source>
        <dbReference type="ARBA" id="ARBA00022553"/>
    </source>
</evidence>
<keyword evidence="5" id="KW-0418">Kinase</keyword>
<protein>
    <recommendedName>
        <fullName evidence="2">histidine kinase</fullName>
        <ecNumber evidence="2">2.7.13.3</ecNumber>
    </recommendedName>
</protein>
<dbReference type="SUPFAM" id="SSF47384">
    <property type="entry name" value="Homodimeric domain of signal transducing histidine kinase"/>
    <property type="match status" value="1"/>
</dbReference>
<dbReference type="CDD" id="cd00082">
    <property type="entry name" value="HisKA"/>
    <property type="match status" value="1"/>
</dbReference>
<comment type="catalytic activity">
    <reaction evidence="1">
        <text>ATP + protein L-histidine = ADP + protein N-phospho-L-histidine.</text>
        <dbReference type="EC" id="2.7.13.3"/>
    </reaction>
</comment>
<dbReference type="Gene3D" id="3.30.565.10">
    <property type="entry name" value="Histidine kinase-like ATPase, C-terminal domain"/>
    <property type="match status" value="1"/>
</dbReference>
<dbReference type="InterPro" id="IPR036890">
    <property type="entry name" value="HATPase_C_sf"/>
</dbReference>
<sequence length="361" mass="37987">MAQPDTDTPATTLPAAARAVIDALPLASLVLSGDGTILHANGALERLTAQAGGALAGAGLDILTGPHGFALDPSREGPQEFLAQRADGATFWAALTLAPFSPDLTLGQIVDITARREAESALALSRQREALGLLTNSVAHEFNNFLQILIGYIDGLKRRLGDQKEPFIQRAMSRSADATERAAILTRQLLAYSRRIAPDVRPIDLDALVADLGERLGRDLPPGIRLAVETTPDLPQAITNPTQIEFALRHLVANACEAMPDGGTLTLSTFRIEPGDRSMQDPGAGAVGLKVADTGHGMSPEMLARALAPFQTSREAGRGAGLAIVHGLMKRQNGTIALDSEPGGGTRVRLVFPAAPARVLH</sequence>
<keyword evidence="5" id="KW-0808">Transferase</keyword>
<dbReference type="InterPro" id="IPR005467">
    <property type="entry name" value="His_kinase_dom"/>
</dbReference>
<evidence type="ECO:0000313" key="6">
    <source>
        <dbReference type="Proteomes" id="UP001231124"/>
    </source>
</evidence>
<dbReference type="Proteomes" id="UP001231124">
    <property type="component" value="Unassembled WGS sequence"/>
</dbReference>
<dbReference type="Pfam" id="PF02518">
    <property type="entry name" value="HATPase_c"/>
    <property type="match status" value="1"/>
</dbReference>
<dbReference type="SUPFAM" id="SSF55785">
    <property type="entry name" value="PYP-like sensor domain (PAS domain)"/>
    <property type="match status" value="1"/>
</dbReference>
<dbReference type="RefSeq" id="WP_238201521.1">
    <property type="nucleotide sequence ID" value="NZ_BPQE01000004.1"/>
</dbReference>
<dbReference type="Gene3D" id="3.30.450.20">
    <property type="entry name" value="PAS domain"/>
    <property type="match status" value="1"/>
</dbReference>
<dbReference type="PROSITE" id="PS50109">
    <property type="entry name" value="HIS_KIN"/>
    <property type="match status" value="1"/>
</dbReference>
<dbReference type="InterPro" id="IPR036097">
    <property type="entry name" value="HisK_dim/P_sf"/>
</dbReference>
<accession>A0ABU0HWL5</accession>
<dbReference type="EMBL" id="JAUSVP010000003">
    <property type="protein sequence ID" value="MDQ0446737.1"/>
    <property type="molecule type" value="Genomic_DNA"/>
</dbReference>
<reference evidence="5 6" key="1">
    <citation type="submission" date="2023-07" db="EMBL/GenBank/DDBJ databases">
        <title>Genomic Encyclopedia of Type Strains, Phase IV (KMG-IV): sequencing the most valuable type-strain genomes for metagenomic binning, comparative biology and taxonomic classification.</title>
        <authorList>
            <person name="Goeker M."/>
        </authorList>
    </citation>
    <scope>NUCLEOTIDE SEQUENCE [LARGE SCALE GENOMIC DNA]</scope>
    <source>
        <strain evidence="5 6">DSM 19013</strain>
    </source>
</reference>